<keyword evidence="4" id="KW-0998">Cell outer membrane</keyword>
<dbReference type="Gene3D" id="1.25.40.390">
    <property type="match status" value="1"/>
</dbReference>
<name>A0A5J4SSI1_9ZZZZ</name>
<dbReference type="InterPro" id="IPR033985">
    <property type="entry name" value="SusD-like_N"/>
</dbReference>
<dbReference type="PROSITE" id="PS51257">
    <property type="entry name" value="PROKAR_LIPOPROTEIN"/>
    <property type="match status" value="1"/>
</dbReference>
<dbReference type="InterPro" id="IPR012944">
    <property type="entry name" value="SusD_RagB_dom"/>
</dbReference>
<dbReference type="GO" id="GO:0009279">
    <property type="term" value="C:cell outer membrane"/>
    <property type="evidence" value="ECO:0007669"/>
    <property type="project" value="UniProtKB-SubCell"/>
</dbReference>
<evidence type="ECO:0000256" key="1">
    <source>
        <dbReference type="ARBA" id="ARBA00004442"/>
    </source>
</evidence>
<evidence type="ECO:0000313" key="7">
    <source>
        <dbReference type="EMBL" id="KAA6348210.1"/>
    </source>
</evidence>
<dbReference type="CDD" id="cd08977">
    <property type="entry name" value="SusD"/>
    <property type="match status" value="1"/>
</dbReference>
<dbReference type="InterPro" id="IPR011990">
    <property type="entry name" value="TPR-like_helical_dom_sf"/>
</dbReference>
<dbReference type="AlphaFoldDB" id="A0A5J4SSI1"/>
<feature type="domain" description="RagB/SusD" evidence="5">
    <location>
        <begin position="348"/>
        <end position="500"/>
    </location>
</feature>
<dbReference type="Pfam" id="PF14322">
    <property type="entry name" value="SusD-like_3"/>
    <property type="match status" value="1"/>
</dbReference>
<evidence type="ECO:0000259" key="5">
    <source>
        <dbReference type="Pfam" id="PF07980"/>
    </source>
</evidence>
<comment type="subcellular location">
    <subcellularLocation>
        <location evidence="1">Cell outer membrane</location>
    </subcellularLocation>
</comment>
<reference evidence="7" key="1">
    <citation type="submission" date="2019-03" db="EMBL/GenBank/DDBJ databases">
        <title>Single cell metagenomics reveals metabolic interactions within the superorganism composed of flagellate Streblomastix strix and complex community of Bacteroidetes bacteria on its surface.</title>
        <authorList>
            <person name="Treitli S.C."/>
            <person name="Kolisko M."/>
            <person name="Husnik F."/>
            <person name="Keeling P."/>
            <person name="Hampl V."/>
        </authorList>
    </citation>
    <scope>NUCLEOTIDE SEQUENCE</scope>
    <source>
        <strain evidence="7">STM</strain>
    </source>
</reference>
<dbReference type="EMBL" id="SNRY01000074">
    <property type="protein sequence ID" value="KAA6348210.1"/>
    <property type="molecule type" value="Genomic_DNA"/>
</dbReference>
<evidence type="ECO:0000256" key="2">
    <source>
        <dbReference type="ARBA" id="ARBA00022729"/>
    </source>
</evidence>
<evidence type="ECO:0000259" key="6">
    <source>
        <dbReference type="Pfam" id="PF14322"/>
    </source>
</evidence>
<keyword evidence="2" id="KW-0732">Signal</keyword>
<evidence type="ECO:0000256" key="3">
    <source>
        <dbReference type="ARBA" id="ARBA00023136"/>
    </source>
</evidence>
<comment type="caution">
    <text evidence="7">The sequence shown here is derived from an EMBL/GenBank/DDBJ whole genome shotgun (WGS) entry which is preliminary data.</text>
</comment>
<feature type="domain" description="SusD-like N-terminal" evidence="6">
    <location>
        <begin position="82"/>
        <end position="218"/>
    </location>
</feature>
<sequence>MKKIFFILITVAGFFSCSDSLDVDPIDQLTGLNFPKTDADAVAAANGIYQANELSTRFGYTIDLTSDLTVTGENPNGDAGFLSSQQWEPFNSYITYMWETFYAGITNANVLIDNLENANSTVTPSLKKRLIGEAKFLRAYYYQYAVQFWGEVPLVLHKGVNDEGDGLTRTEIDDVYTQIEADLKDAAERLPHAKEYSGSDKGRATWGAAKTLLSKVYLAWGQTSPTYTAAQKKDLYQKSITTAGEVISSGDYELEEDYGQNWSVENRNGKESIFATQHSLSQSSDGGGGNHLLHCAFSTGFTQTLPHVIVSNVKFRDEFHPLDQRKGITYADSLFDPLKGEWYKFDIPRYLKYIDPTDPNGSASNRNIDRTILRYAEVYLLRAEAINEYNNAPNEIAYNDINIVRRRAFHESLDKTSAYDISPELNYDAFKAKIQQERLFELTYEQNRRLDLVRWKILVKTLKASGVPAKENVTPKNYRFPVPGSQRNINPEKLWQNWGYDGSTITENPYVGFE</sequence>
<accession>A0A5J4SSI1</accession>
<protein>
    <submittedName>
        <fullName evidence="7">RagB/SusD family nutrient uptake outer membrane protein</fullName>
    </submittedName>
</protein>
<evidence type="ECO:0000256" key="4">
    <source>
        <dbReference type="ARBA" id="ARBA00023237"/>
    </source>
</evidence>
<keyword evidence="3" id="KW-0472">Membrane</keyword>
<gene>
    <name evidence="7" type="ORF">EZS27_004349</name>
</gene>
<organism evidence="7">
    <name type="scientific">termite gut metagenome</name>
    <dbReference type="NCBI Taxonomy" id="433724"/>
    <lineage>
        <taxon>unclassified sequences</taxon>
        <taxon>metagenomes</taxon>
        <taxon>organismal metagenomes</taxon>
    </lineage>
</organism>
<dbReference type="SUPFAM" id="SSF48452">
    <property type="entry name" value="TPR-like"/>
    <property type="match status" value="1"/>
</dbReference>
<dbReference type="Pfam" id="PF07980">
    <property type="entry name" value="SusD_RagB"/>
    <property type="match status" value="1"/>
</dbReference>
<proteinExistence type="predicted"/>